<dbReference type="PANTHER" id="PTHR43757">
    <property type="entry name" value="AMINOMETHYLTRANSFERASE"/>
    <property type="match status" value="1"/>
</dbReference>
<dbReference type="GO" id="GO:0016740">
    <property type="term" value="F:transferase activity"/>
    <property type="evidence" value="ECO:0007669"/>
    <property type="project" value="UniProtKB-KW"/>
</dbReference>
<evidence type="ECO:0000313" key="3">
    <source>
        <dbReference type="Proteomes" id="UP001589788"/>
    </source>
</evidence>
<name>A0ABV6C0D8_9ACTN</name>
<dbReference type="PANTHER" id="PTHR43757:SF2">
    <property type="entry name" value="AMINOMETHYLTRANSFERASE, MITOCHONDRIAL"/>
    <property type="match status" value="1"/>
</dbReference>
<dbReference type="SUPFAM" id="SSF103025">
    <property type="entry name" value="Folate-binding domain"/>
    <property type="match status" value="1"/>
</dbReference>
<protein>
    <submittedName>
        <fullName evidence="2">Aminomethyl transferase family protein</fullName>
    </submittedName>
</protein>
<dbReference type="Gene3D" id="3.30.1360.120">
    <property type="entry name" value="Probable tRNA modification gtpase trme, domain 1"/>
    <property type="match status" value="1"/>
</dbReference>
<gene>
    <name evidence="2" type="ORF">ACFFRE_03125</name>
</gene>
<reference evidence="2 3" key="1">
    <citation type="submission" date="2024-09" db="EMBL/GenBank/DDBJ databases">
        <authorList>
            <person name="Sun Q."/>
            <person name="Mori K."/>
        </authorList>
    </citation>
    <scope>NUCLEOTIDE SEQUENCE [LARGE SCALE GENOMIC DNA]</scope>
    <source>
        <strain evidence="2 3">JCM 15389</strain>
    </source>
</reference>
<evidence type="ECO:0000259" key="1">
    <source>
        <dbReference type="Pfam" id="PF01571"/>
    </source>
</evidence>
<feature type="domain" description="GCVT N-terminal" evidence="1">
    <location>
        <begin position="25"/>
        <end position="252"/>
    </location>
</feature>
<dbReference type="EMBL" id="JBHLYQ010000018">
    <property type="protein sequence ID" value="MFC0081153.1"/>
    <property type="molecule type" value="Genomic_DNA"/>
</dbReference>
<keyword evidence="2" id="KW-0808">Transferase</keyword>
<organism evidence="2 3">
    <name type="scientific">Aciditerrimonas ferrireducens</name>
    <dbReference type="NCBI Taxonomy" id="667306"/>
    <lineage>
        <taxon>Bacteria</taxon>
        <taxon>Bacillati</taxon>
        <taxon>Actinomycetota</taxon>
        <taxon>Acidimicrobiia</taxon>
        <taxon>Acidimicrobiales</taxon>
        <taxon>Acidimicrobiaceae</taxon>
        <taxon>Aciditerrimonas</taxon>
    </lineage>
</organism>
<keyword evidence="3" id="KW-1185">Reference proteome</keyword>
<dbReference type="InterPro" id="IPR027266">
    <property type="entry name" value="TrmE/GcvT-like"/>
</dbReference>
<dbReference type="InterPro" id="IPR028896">
    <property type="entry name" value="GcvT/YgfZ/DmdA"/>
</dbReference>
<accession>A0ABV6C0D8</accession>
<dbReference type="Proteomes" id="UP001589788">
    <property type="component" value="Unassembled WGS sequence"/>
</dbReference>
<dbReference type="Pfam" id="PF01571">
    <property type="entry name" value="GCV_T"/>
    <property type="match status" value="1"/>
</dbReference>
<proteinExistence type="predicted"/>
<evidence type="ECO:0000313" key="2">
    <source>
        <dbReference type="EMBL" id="MFC0081153.1"/>
    </source>
</evidence>
<comment type="caution">
    <text evidence="2">The sequence shown here is derived from an EMBL/GenBank/DDBJ whole genome shotgun (WGS) entry which is preliminary data.</text>
</comment>
<dbReference type="InterPro" id="IPR006222">
    <property type="entry name" value="GCVT_N"/>
</dbReference>
<sequence length="462" mass="51956">MASDESLEDALRRVGDPVRLLRDAMARPYTFPVTPEFSNWRSEQRAWLETCVLFDQSHHMADLFVRGPDAVRVFADLGVNSFERFRPGMAKQFVATNPDGFVIGDGILFYLDEEELDFVGAHPAIVDWVHYHCETGQYRVSVERDENSYDREGPPMLYRYELQGPRALAVVERLIGGPVPEVPFFHLTQLRIGGRPVRALRHGMAGQPGFELFGPWAEGEEVLARILEAGSDLGLVRAGARAYSSANLESGWVPSPLPAIFTGEELRPFREWRRAARMGSLGGSFLAERIEDYYLTPFDLGYGRLVAFDHEFVGRRALEGLQGQAAREKVTLVWDPDDVAAVFRSQMEDDPPAKYLEWPKSRYALFQYDDVRLEGRHVGVSLDCGYVASVRAMLSLAVVDREVARPGQEVEVLWGEEPNSAKPQVEPHRQVRIRARVAPAPYSEVARGAYRSASTSELRRAG</sequence>
<dbReference type="RefSeq" id="WP_377788128.1">
    <property type="nucleotide sequence ID" value="NZ_JBHLYQ010000018.1"/>
</dbReference>